<comment type="caution">
    <text evidence="2">The sequence shown here is derived from an EMBL/GenBank/DDBJ whole genome shotgun (WGS) entry which is preliminary data.</text>
</comment>
<dbReference type="STRING" id="1334629.MFUL124B02_10600"/>
<evidence type="ECO:0000313" key="5">
    <source>
        <dbReference type="Proteomes" id="UP000321514"/>
    </source>
</evidence>
<dbReference type="Proteomes" id="UP000183760">
    <property type="component" value="Unassembled WGS sequence"/>
</dbReference>
<name>A0A511TCG9_MYXFU</name>
<dbReference type="Gene3D" id="3.40.1580.10">
    <property type="entry name" value="SMI1/KNR4-like"/>
    <property type="match status" value="1"/>
</dbReference>
<dbReference type="Proteomes" id="UP000321514">
    <property type="component" value="Unassembled WGS sequence"/>
</dbReference>
<protein>
    <recommendedName>
        <fullName evidence="1">Knr4/Smi1-like domain-containing protein</fullName>
    </recommendedName>
</protein>
<evidence type="ECO:0000313" key="3">
    <source>
        <dbReference type="EMBL" id="SEU38712.1"/>
    </source>
</evidence>
<dbReference type="AlphaFoldDB" id="A0A511TCG9"/>
<dbReference type="InterPro" id="IPR018958">
    <property type="entry name" value="Knr4/Smi1-like_dom"/>
</dbReference>
<feature type="domain" description="Knr4/Smi1-like" evidence="1">
    <location>
        <begin position="22"/>
        <end position="154"/>
    </location>
</feature>
<dbReference type="OrthoDB" id="5501760at2"/>
<dbReference type="EMBL" id="BJXR01000050">
    <property type="protein sequence ID" value="GEN11880.1"/>
    <property type="molecule type" value="Genomic_DNA"/>
</dbReference>
<gene>
    <name evidence="2" type="ORF">MFU01_69170</name>
    <name evidence="3" type="ORF">SAMN05443572_113170</name>
</gene>
<reference evidence="2 5" key="2">
    <citation type="submission" date="2019-07" db="EMBL/GenBank/DDBJ databases">
        <title>Whole genome shotgun sequence of Myxococcus fulvus NBRC 100333.</title>
        <authorList>
            <person name="Hosoyama A."/>
            <person name="Uohara A."/>
            <person name="Ohji S."/>
            <person name="Ichikawa N."/>
        </authorList>
    </citation>
    <scope>NUCLEOTIDE SEQUENCE [LARGE SCALE GENOMIC DNA]</scope>
    <source>
        <strain evidence="2 5">NBRC 100333</strain>
    </source>
</reference>
<dbReference type="SUPFAM" id="SSF160631">
    <property type="entry name" value="SMI1/KNR4-like"/>
    <property type="match status" value="1"/>
</dbReference>
<evidence type="ECO:0000313" key="2">
    <source>
        <dbReference type="EMBL" id="GEN11880.1"/>
    </source>
</evidence>
<organism evidence="2 5">
    <name type="scientific">Myxococcus fulvus</name>
    <dbReference type="NCBI Taxonomy" id="33"/>
    <lineage>
        <taxon>Bacteria</taxon>
        <taxon>Pseudomonadati</taxon>
        <taxon>Myxococcota</taxon>
        <taxon>Myxococcia</taxon>
        <taxon>Myxococcales</taxon>
        <taxon>Cystobacterineae</taxon>
        <taxon>Myxococcaceae</taxon>
        <taxon>Myxococcus</taxon>
    </lineage>
</organism>
<dbReference type="EMBL" id="FOIB01000013">
    <property type="protein sequence ID" value="SEU38712.1"/>
    <property type="molecule type" value="Genomic_DNA"/>
</dbReference>
<dbReference type="RefSeq" id="WP_074958420.1">
    <property type="nucleotide sequence ID" value="NZ_BJXR01000050.1"/>
</dbReference>
<keyword evidence="4" id="KW-1185">Reference proteome</keyword>
<proteinExistence type="predicted"/>
<reference evidence="3 4" key="1">
    <citation type="submission" date="2016-10" db="EMBL/GenBank/DDBJ databases">
        <authorList>
            <person name="Varghese N."/>
            <person name="Submissions S."/>
        </authorList>
    </citation>
    <scope>NUCLEOTIDE SEQUENCE [LARGE SCALE GENOMIC DNA]</scope>
    <source>
        <strain evidence="3 4">DSM 16525</strain>
    </source>
</reference>
<dbReference type="InterPro" id="IPR037883">
    <property type="entry name" value="Knr4/Smi1-like_sf"/>
</dbReference>
<accession>A0A511TCG9</accession>
<evidence type="ECO:0000259" key="1">
    <source>
        <dbReference type="Pfam" id="PF09346"/>
    </source>
</evidence>
<dbReference type="Pfam" id="PF09346">
    <property type="entry name" value="SMI1_KNR4"/>
    <property type="match status" value="1"/>
</dbReference>
<sequence length="393" mass="43611">MSSALPPVLAARARRNSQNPHLTRERLERFEAGLPQPLPPDFRDVLVAYNGLYLDPCATGLRDALGDEVHIDELLGLHDHDWTPLRLGGTDIPLDILVFTQQRGSVNRFGLQLVDRPDSPRGTVWFFDCNAETETSDLYVPSACAASFGEFLARLVPLPEGPRFFTPPLEEPTPAESLEKVPADVPTPEKPLVLAGHGHTVEDARLDIRVTTLLRDEGASAWRYQPDRATARYDLELRVDSTSDEDGQPAPYASAMPVTEANQGRHPTLAEWPGLVVGQEEPWDAWLGPDAPSMGGNRLTVLERSGADLKVRWEARYSRAGQDLPFLFEGPARIGGIRFEVTSPEDIDRVLASAFGGRHQADEWIRIVGEQRDRGARVPEEGRYVFPVKLIPR</sequence>
<evidence type="ECO:0000313" key="4">
    <source>
        <dbReference type="Proteomes" id="UP000183760"/>
    </source>
</evidence>